<dbReference type="Pfam" id="PF10400">
    <property type="entry name" value="Vir_act_alpha_C"/>
    <property type="match status" value="1"/>
</dbReference>
<dbReference type="InterPro" id="IPR036388">
    <property type="entry name" value="WH-like_DNA-bd_sf"/>
</dbReference>
<dbReference type="InterPro" id="IPR018309">
    <property type="entry name" value="Tscrpt_reg_PadR_C"/>
</dbReference>
<gene>
    <name evidence="3" type="ORF">FHX76_001106</name>
</gene>
<evidence type="ECO:0000259" key="2">
    <source>
        <dbReference type="Pfam" id="PF10400"/>
    </source>
</evidence>
<feature type="domain" description="Transcription regulator PadR N-terminal" evidence="1">
    <location>
        <begin position="9"/>
        <end position="80"/>
    </location>
</feature>
<dbReference type="PANTHER" id="PTHR43252:SF2">
    <property type="entry name" value="TRANSCRIPTION REGULATOR, PADR-LIKE FAMILY"/>
    <property type="match status" value="1"/>
</dbReference>
<name>A0A7X5R081_9MICO</name>
<organism evidence="3 4">
    <name type="scientific">Lysinibacter cavernae</name>
    <dbReference type="NCBI Taxonomy" id="1640652"/>
    <lineage>
        <taxon>Bacteria</taxon>
        <taxon>Bacillati</taxon>
        <taxon>Actinomycetota</taxon>
        <taxon>Actinomycetes</taxon>
        <taxon>Micrococcales</taxon>
        <taxon>Microbacteriaceae</taxon>
        <taxon>Lysinibacter</taxon>
    </lineage>
</organism>
<accession>A0A7X5R081</accession>
<dbReference type="Gene3D" id="1.10.10.10">
    <property type="entry name" value="Winged helix-like DNA-binding domain superfamily/Winged helix DNA-binding domain"/>
    <property type="match status" value="1"/>
</dbReference>
<keyword evidence="4" id="KW-1185">Reference proteome</keyword>
<proteinExistence type="predicted"/>
<comment type="caution">
    <text evidence="3">The sequence shown here is derived from an EMBL/GenBank/DDBJ whole genome shotgun (WGS) entry which is preliminary data.</text>
</comment>
<dbReference type="EMBL" id="JAAMOX010000001">
    <property type="protein sequence ID" value="NIH53238.1"/>
    <property type="molecule type" value="Genomic_DNA"/>
</dbReference>
<dbReference type="AlphaFoldDB" id="A0A7X5R081"/>
<dbReference type="Pfam" id="PF03551">
    <property type="entry name" value="PadR"/>
    <property type="match status" value="1"/>
</dbReference>
<feature type="domain" description="Transcription regulator PadR C-terminal" evidence="2">
    <location>
        <begin position="93"/>
        <end position="188"/>
    </location>
</feature>
<reference evidence="3 4" key="1">
    <citation type="submission" date="2020-02" db="EMBL/GenBank/DDBJ databases">
        <title>Sequencing the genomes of 1000 actinobacteria strains.</title>
        <authorList>
            <person name="Klenk H.-P."/>
        </authorList>
    </citation>
    <scope>NUCLEOTIDE SEQUENCE [LARGE SCALE GENOMIC DNA]</scope>
    <source>
        <strain evidence="3 4">DSM 27960</strain>
    </source>
</reference>
<dbReference type="RefSeq" id="WP_167148686.1">
    <property type="nucleotide sequence ID" value="NZ_JAAMOX010000001.1"/>
</dbReference>
<dbReference type="PANTHER" id="PTHR43252">
    <property type="entry name" value="TRANSCRIPTIONAL REGULATOR YQJI"/>
    <property type="match status" value="1"/>
</dbReference>
<evidence type="ECO:0000259" key="1">
    <source>
        <dbReference type="Pfam" id="PF03551"/>
    </source>
</evidence>
<dbReference type="InterPro" id="IPR005149">
    <property type="entry name" value="Tscrpt_reg_PadR_N"/>
</dbReference>
<dbReference type="InterPro" id="IPR036390">
    <property type="entry name" value="WH_DNA-bd_sf"/>
</dbReference>
<dbReference type="GO" id="GO:0003677">
    <property type="term" value="F:DNA binding"/>
    <property type="evidence" value="ECO:0007669"/>
    <property type="project" value="UniProtKB-KW"/>
</dbReference>
<dbReference type="Proteomes" id="UP000541033">
    <property type="component" value="Unassembled WGS sequence"/>
</dbReference>
<sequence>MSLRYALCALLTSQPMTGYDVYKHFEQSVGYVWHAPDSQIYPELRRMEADGLITGKDERWGTKGTKKRYSITPSGEQAFRAWMNETLDYPRERNPISLKTAYLEWASPEAARAQMRAHIEHYAALIIVWQDMIDAIHDHSNPVLAKRLENYPESEWPRIEGYKALAYEGMIERAQAEVRWAKRALTVIDDLA</sequence>
<evidence type="ECO:0000313" key="4">
    <source>
        <dbReference type="Proteomes" id="UP000541033"/>
    </source>
</evidence>
<dbReference type="SUPFAM" id="SSF46785">
    <property type="entry name" value="Winged helix' DNA-binding domain"/>
    <property type="match status" value="1"/>
</dbReference>
<protein>
    <submittedName>
        <fullName evidence="3">DNA-binding PadR family transcriptional regulator</fullName>
    </submittedName>
</protein>
<evidence type="ECO:0000313" key="3">
    <source>
        <dbReference type="EMBL" id="NIH53238.1"/>
    </source>
</evidence>
<keyword evidence="3" id="KW-0238">DNA-binding</keyword>